<feature type="region of interest" description="Disordered" evidence="1">
    <location>
        <begin position="211"/>
        <end position="231"/>
    </location>
</feature>
<feature type="signal peptide" evidence="2">
    <location>
        <begin position="1"/>
        <end position="20"/>
    </location>
</feature>
<name>A0A2G3PIX6_WILMA</name>
<evidence type="ECO:0008006" key="5">
    <source>
        <dbReference type="Google" id="ProtNLM"/>
    </source>
</evidence>
<dbReference type="PROSITE" id="PS51257">
    <property type="entry name" value="PROKAR_LIPOPROTEIN"/>
    <property type="match status" value="1"/>
</dbReference>
<dbReference type="AlphaFoldDB" id="A0A2G3PIX6"/>
<feature type="region of interest" description="Disordered" evidence="1">
    <location>
        <begin position="27"/>
        <end position="59"/>
    </location>
</feature>
<dbReference type="EMBL" id="PEBD01000010">
    <property type="protein sequence ID" value="PHV65745.1"/>
    <property type="molecule type" value="Genomic_DNA"/>
</dbReference>
<reference evidence="3 4" key="1">
    <citation type="submission" date="2017-10" db="EMBL/GenBank/DDBJ databases">
        <title>The draft genome sequence of Williamsia sp. BULT 1.1 isolated from the semi-arid grassland soils from South Africa.</title>
        <authorList>
            <person name="Kabwe M.H."/>
            <person name="Govender N."/>
            <person name="Mutseka Lunga P."/>
            <person name="Vikram S."/>
            <person name="Makhalanyane T.P."/>
        </authorList>
    </citation>
    <scope>NUCLEOTIDE SEQUENCE [LARGE SCALE GENOMIC DNA]</scope>
    <source>
        <strain evidence="3 4">BULT 1.1</strain>
    </source>
</reference>
<comment type="caution">
    <text evidence="3">The sequence shown here is derived from an EMBL/GenBank/DDBJ whole genome shotgun (WGS) entry which is preliminary data.</text>
</comment>
<evidence type="ECO:0000313" key="4">
    <source>
        <dbReference type="Proteomes" id="UP000225108"/>
    </source>
</evidence>
<keyword evidence="2" id="KW-0732">Signal</keyword>
<evidence type="ECO:0000313" key="3">
    <source>
        <dbReference type="EMBL" id="PHV65745.1"/>
    </source>
</evidence>
<organism evidence="3 4">
    <name type="scientific">Williamsia marianensis</name>
    <dbReference type="NCBI Taxonomy" id="85044"/>
    <lineage>
        <taxon>Bacteria</taxon>
        <taxon>Bacillati</taxon>
        <taxon>Actinomycetota</taxon>
        <taxon>Actinomycetes</taxon>
        <taxon>Mycobacteriales</taxon>
        <taxon>Nocardiaceae</taxon>
        <taxon>Williamsia</taxon>
    </lineage>
</organism>
<dbReference type="RefSeq" id="WP_099384067.1">
    <property type="nucleotide sequence ID" value="NZ_PEBD01000010.1"/>
</dbReference>
<protein>
    <recommendedName>
        <fullName evidence="5">LppP/LprE lipoprotein</fullName>
    </recommendedName>
</protein>
<evidence type="ECO:0000256" key="2">
    <source>
        <dbReference type="SAM" id="SignalP"/>
    </source>
</evidence>
<feature type="compositionally biased region" description="Low complexity" evidence="1">
    <location>
        <begin position="41"/>
        <end position="56"/>
    </location>
</feature>
<sequence>MWNRSIAVAIAAVATAVVLGGCFPEDGPTRTELPPTDELSTEQSVTSTTTTTRSTTAGRSQGFTVATAISTAPRVDNSMYHQAAQTQDGPIEDTSQFHFATADGAVNCSTVQRDRPTLACEPTNPTGGSTTTRDYCNWEADYVVLTDTPTQGTCADTPWVWVRGSVLPTGSTISVGTFQCLNDDSGLYCLNTRSLNGFALRGGEYRALSGADPAPAALTDGGEESTATPGR</sequence>
<feature type="chain" id="PRO_5038770693" description="LppP/LprE lipoprotein" evidence="2">
    <location>
        <begin position="21"/>
        <end position="231"/>
    </location>
</feature>
<accession>A0A2G3PIX6</accession>
<evidence type="ECO:0000256" key="1">
    <source>
        <dbReference type="SAM" id="MobiDB-lite"/>
    </source>
</evidence>
<dbReference type="Proteomes" id="UP000225108">
    <property type="component" value="Unassembled WGS sequence"/>
</dbReference>
<proteinExistence type="predicted"/>
<gene>
    <name evidence="3" type="ORF">CSW57_18695</name>
</gene>